<proteinExistence type="predicted"/>
<sequence length="158" mass="18478">MYFGYDLGDEYEPDWWLEQDEDGEFDWEDAYAARLGWVSVPFPADYPETDYALPDDERQRIEADYEKSSAAYQEYEASRERRRELLADLTIEIDSFGYEYELNCVRVKASVQTTYGSTQLKPLVADPEWVDQLNRFVELLELKVPEGGPGWHLNCSYG</sequence>
<organism evidence="2 3">
    <name type="scientific">Nocardia vulneris</name>
    <dbReference type="NCBI Taxonomy" id="1141657"/>
    <lineage>
        <taxon>Bacteria</taxon>
        <taxon>Bacillati</taxon>
        <taxon>Actinomycetota</taxon>
        <taxon>Actinomycetes</taxon>
        <taxon>Mycobacteriales</taxon>
        <taxon>Nocardiaceae</taxon>
        <taxon>Nocardia</taxon>
    </lineage>
</organism>
<comment type="caution">
    <text evidence="2">The sequence shown here is derived from an EMBL/GenBank/DDBJ whole genome shotgun (WGS) entry which is preliminary data.</text>
</comment>
<reference evidence="2 3" key="1">
    <citation type="journal article" date="2014" name="Int. J. Syst. Evol. Microbiol.">
        <title>Nocardia vulneris sp. nov., isolated from wounds of human patients in North America.</title>
        <authorList>
            <person name="Lasker B.A."/>
            <person name="Bell M."/>
            <person name="Klenk H.P."/>
            <person name="Sproer C."/>
            <person name="Schumann C."/>
            <person name="Schumann P."/>
            <person name="Brown J.M."/>
        </authorList>
    </citation>
    <scope>NUCLEOTIDE SEQUENCE [LARGE SCALE GENOMIC DNA]</scope>
    <source>
        <strain evidence="2 3">W9851</strain>
    </source>
</reference>
<evidence type="ECO:0000313" key="3">
    <source>
        <dbReference type="Proteomes" id="UP000031364"/>
    </source>
</evidence>
<keyword evidence="1" id="KW-0175">Coiled coil</keyword>
<feature type="coiled-coil region" evidence="1">
    <location>
        <begin position="58"/>
        <end position="92"/>
    </location>
</feature>
<accession>A0ABR4ZCR1</accession>
<gene>
    <name evidence="2" type="ORF">FG87_21915</name>
</gene>
<evidence type="ECO:0000313" key="2">
    <source>
        <dbReference type="EMBL" id="KIA63023.1"/>
    </source>
</evidence>
<evidence type="ECO:0000256" key="1">
    <source>
        <dbReference type="SAM" id="Coils"/>
    </source>
</evidence>
<name>A0ABR4ZCR1_9NOCA</name>
<keyword evidence="3" id="KW-1185">Reference proteome</keyword>
<dbReference type="Proteomes" id="UP000031364">
    <property type="component" value="Unassembled WGS sequence"/>
</dbReference>
<dbReference type="EMBL" id="JNFP01000026">
    <property type="protein sequence ID" value="KIA63023.1"/>
    <property type="molecule type" value="Genomic_DNA"/>
</dbReference>
<protein>
    <submittedName>
        <fullName evidence="2">Uncharacterized protein</fullName>
    </submittedName>
</protein>